<keyword evidence="9 10" id="KW-0342">GTP-binding</keyword>
<proteinExistence type="inferred from homology"/>
<sequence>MTITLASLGWEDSFAAGYPRLSLPDHEPGRVIRADRGISTVLTASGDVRAGMGGNLLAAAASDPLALPCAGDWVALRHWPDQRVTLEAVLPRRSAIIRRTADKDASGQILAANVDVAAVVASLDPTPELQTIERLLALAWDSGARPYLILTKADLVADPSTVAEQLADIAPGVPALAVSAERGDGLETLRPFVAFGRTLGLIGASGAGKSTLVNALAGNKVMATQSIRRVDGKGRHTTTHRALVPVIGGGAVLDTPGLRAVGLLDGAAGLDRAFADVTELATLCRFHDCHHEGEPGCAIAAALATGELAHRRWASWLKLLRELEFEQRRQRNRMARSNSRIADWRTARHRHGRS</sequence>
<keyword evidence="6 10" id="KW-0378">Hydrolase</keyword>
<feature type="binding site" evidence="10">
    <location>
        <begin position="203"/>
        <end position="211"/>
    </location>
    <ligand>
        <name>GTP</name>
        <dbReference type="ChEBI" id="CHEBI:37565"/>
    </ligand>
</feature>
<evidence type="ECO:0000313" key="14">
    <source>
        <dbReference type="Proteomes" id="UP000612899"/>
    </source>
</evidence>
<keyword evidence="8 10" id="KW-0694">RNA-binding</keyword>
<comment type="caution">
    <text evidence="13">The sequence shown here is derived from an EMBL/GenBank/DDBJ whole genome shotgun (WGS) entry which is preliminary data.</text>
</comment>
<comment type="subunit">
    <text evidence="10">Monomer. Associates with 30S ribosomal subunit, binds 16S rRNA.</text>
</comment>
<dbReference type="GO" id="GO:0003924">
    <property type="term" value="F:GTPase activity"/>
    <property type="evidence" value="ECO:0007669"/>
    <property type="project" value="UniProtKB-UniRule"/>
</dbReference>
<feature type="binding site" evidence="10">
    <location>
        <position position="297"/>
    </location>
    <ligand>
        <name>Zn(2+)</name>
        <dbReference type="ChEBI" id="CHEBI:29105"/>
    </ligand>
</feature>
<dbReference type="PROSITE" id="PS50936">
    <property type="entry name" value="ENGC_GTPASE"/>
    <property type="match status" value="1"/>
</dbReference>
<dbReference type="Gene3D" id="1.10.40.50">
    <property type="entry name" value="Probable gtpase engc, domain 3"/>
    <property type="match status" value="1"/>
</dbReference>
<feature type="domain" description="EngC GTPase" evidence="11">
    <location>
        <begin position="112"/>
        <end position="259"/>
    </location>
</feature>
<dbReference type="GO" id="GO:0042274">
    <property type="term" value="P:ribosomal small subunit biogenesis"/>
    <property type="evidence" value="ECO:0007669"/>
    <property type="project" value="UniProtKB-UniRule"/>
</dbReference>
<evidence type="ECO:0000256" key="7">
    <source>
        <dbReference type="ARBA" id="ARBA00022833"/>
    </source>
</evidence>
<comment type="cofactor">
    <cofactor evidence="10">
        <name>Zn(2+)</name>
        <dbReference type="ChEBI" id="CHEBI:29105"/>
    </cofactor>
    <text evidence="10">Binds 1 zinc ion per subunit.</text>
</comment>
<gene>
    <name evidence="13" type="primary">rsgA_1</name>
    <name evidence="10" type="synonym">rsgA</name>
    <name evidence="13" type="ORF">Rhe02_31260</name>
</gene>
<keyword evidence="4 10" id="KW-0699">rRNA-binding</keyword>
<dbReference type="GO" id="GO:0005525">
    <property type="term" value="F:GTP binding"/>
    <property type="evidence" value="ECO:0007669"/>
    <property type="project" value="UniProtKB-UniRule"/>
</dbReference>
<keyword evidence="1 10" id="KW-0963">Cytoplasm</keyword>
<dbReference type="EMBL" id="BONY01000016">
    <property type="protein sequence ID" value="GIH05059.1"/>
    <property type="molecule type" value="Genomic_DNA"/>
</dbReference>
<keyword evidence="5 10" id="KW-0547">Nucleotide-binding</keyword>
<dbReference type="InterPro" id="IPR030378">
    <property type="entry name" value="G_CP_dom"/>
</dbReference>
<evidence type="ECO:0000259" key="11">
    <source>
        <dbReference type="PROSITE" id="PS50936"/>
    </source>
</evidence>
<dbReference type="InterPro" id="IPR010914">
    <property type="entry name" value="RsgA_GTPase_dom"/>
</dbReference>
<evidence type="ECO:0000259" key="12">
    <source>
        <dbReference type="PROSITE" id="PS51721"/>
    </source>
</evidence>
<keyword evidence="7 10" id="KW-0862">Zinc</keyword>
<dbReference type="SUPFAM" id="SSF52540">
    <property type="entry name" value="P-loop containing nucleoside triphosphate hydrolases"/>
    <property type="match status" value="1"/>
</dbReference>
<keyword evidence="3 10" id="KW-0479">Metal-binding</keyword>
<dbReference type="InterPro" id="IPR004881">
    <property type="entry name" value="Ribosome_biogen_GTPase_RsgA"/>
</dbReference>
<evidence type="ECO:0000313" key="13">
    <source>
        <dbReference type="EMBL" id="GIH05059.1"/>
    </source>
</evidence>
<feature type="binding site" evidence="10">
    <location>
        <position position="289"/>
    </location>
    <ligand>
        <name>Zn(2+)</name>
        <dbReference type="ChEBI" id="CHEBI:29105"/>
    </ligand>
</feature>
<dbReference type="Proteomes" id="UP000612899">
    <property type="component" value="Unassembled WGS sequence"/>
</dbReference>
<feature type="domain" description="CP-type G" evidence="12">
    <location>
        <begin position="102"/>
        <end position="261"/>
    </location>
</feature>
<evidence type="ECO:0000256" key="5">
    <source>
        <dbReference type="ARBA" id="ARBA00022741"/>
    </source>
</evidence>
<dbReference type="Gene3D" id="3.40.50.300">
    <property type="entry name" value="P-loop containing nucleotide triphosphate hydrolases"/>
    <property type="match status" value="1"/>
</dbReference>
<dbReference type="CDD" id="cd01854">
    <property type="entry name" value="YjeQ_EngC"/>
    <property type="match status" value="1"/>
</dbReference>
<evidence type="ECO:0000256" key="2">
    <source>
        <dbReference type="ARBA" id="ARBA00022517"/>
    </source>
</evidence>
<dbReference type="PANTHER" id="PTHR32120">
    <property type="entry name" value="SMALL RIBOSOMAL SUBUNIT BIOGENESIS GTPASE RSGA"/>
    <property type="match status" value="1"/>
</dbReference>
<comment type="similarity">
    <text evidence="10">Belongs to the TRAFAC class YlqF/YawG GTPase family. RsgA subfamily.</text>
</comment>
<evidence type="ECO:0000256" key="10">
    <source>
        <dbReference type="HAMAP-Rule" id="MF_01820"/>
    </source>
</evidence>
<dbReference type="GO" id="GO:0005737">
    <property type="term" value="C:cytoplasm"/>
    <property type="evidence" value="ECO:0007669"/>
    <property type="project" value="UniProtKB-SubCell"/>
</dbReference>
<dbReference type="AlphaFoldDB" id="A0A8J3Q7X3"/>
<evidence type="ECO:0000256" key="6">
    <source>
        <dbReference type="ARBA" id="ARBA00022801"/>
    </source>
</evidence>
<keyword evidence="14" id="KW-1185">Reference proteome</keyword>
<dbReference type="HAMAP" id="MF_01820">
    <property type="entry name" value="GTPase_RsgA"/>
    <property type="match status" value="1"/>
</dbReference>
<accession>A0A8J3Q7X3</accession>
<protein>
    <recommendedName>
        <fullName evidence="10">Small ribosomal subunit biogenesis GTPase RsgA</fullName>
        <ecNumber evidence="10">3.6.1.-</ecNumber>
    </recommendedName>
</protein>
<dbReference type="GO" id="GO:0046872">
    <property type="term" value="F:metal ion binding"/>
    <property type="evidence" value="ECO:0007669"/>
    <property type="project" value="UniProtKB-KW"/>
</dbReference>
<name>A0A8J3Q7X3_9ACTN</name>
<dbReference type="EC" id="3.6.1.-" evidence="10"/>
<feature type="binding site" evidence="10">
    <location>
        <begin position="151"/>
        <end position="154"/>
    </location>
    <ligand>
        <name>GTP</name>
        <dbReference type="ChEBI" id="CHEBI:37565"/>
    </ligand>
</feature>
<dbReference type="RefSeq" id="WP_373320636.1">
    <property type="nucleotide sequence ID" value="NZ_BONY01000016.1"/>
</dbReference>
<dbReference type="Pfam" id="PF03193">
    <property type="entry name" value="RsgA_GTPase"/>
    <property type="match status" value="1"/>
</dbReference>
<evidence type="ECO:0000256" key="3">
    <source>
        <dbReference type="ARBA" id="ARBA00022723"/>
    </source>
</evidence>
<feature type="binding site" evidence="10">
    <location>
        <position position="284"/>
    </location>
    <ligand>
        <name>Zn(2+)</name>
        <dbReference type="ChEBI" id="CHEBI:29105"/>
    </ligand>
</feature>
<keyword evidence="2 10" id="KW-0690">Ribosome biogenesis</keyword>
<organism evidence="13 14">
    <name type="scientific">Rhizocola hellebori</name>
    <dbReference type="NCBI Taxonomy" id="1392758"/>
    <lineage>
        <taxon>Bacteria</taxon>
        <taxon>Bacillati</taxon>
        <taxon>Actinomycetota</taxon>
        <taxon>Actinomycetes</taxon>
        <taxon>Micromonosporales</taxon>
        <taxon>Micromonosporaceae</taxon>
        <taxon>Rhizocola</taxon>
    </lineage>
</organism>
<evidence type="ECO:0000256" key="9">
    <source>
        <dbReference type="ARBA" id="ARBA00023134"/>
    </source>
</evidence>
<dbReference type="GO" id="GO:0019843">
    <property type="term" value="F:rRNA binding"/>
    <property type="evidence" value="ECO:0007669"/>
    <property type="project" value="UniProtKB-KW"/>
</dbReference>
<feature type="binding site" evidence="10">
    <location>
        <position position="291"/>
    </location>
    <ligand>
        <name>Zn(2+)</name>
        <dbReference type="ChEBI" id="CHEBI:29105"/>
    </ligand>
</feature>
<comment type="function">
    <text evidence="10">One of several proteins that assist in the late maturation steps of the functional core of the 30S ribosomal subunit. Helps release RbfA from mature subunits. May play a role in the assembly of ribosomal proteins into the subunit. Circularly permuted GTPase that catalyzes slow GTP hydrolysis, GTPase activity is stimulated by the 30S ribosomal subunit.</text>
</comment>
<dbReference type="InterPro" id="IPR027417">
    <property type="entry name" value="P-loop_NTPase"/>
</dbReference>
<dbReference type="PANTHER" id="PTHR32120:SF10">
    <property type="entry name" value="SMALL RIBOSOMAL SUBUNIT BIOGENESIS GTPASE RSGA"/>
    <property type="match status" value="1"/>
</dbReference>
<reference evidence="13" key="1">
    <citation type="submission" date="2021-01" db="EMBL/GenBank/DDBJ databases">
        <title>Whole genome shotgun sequence of Rhizocola hellebori NBRC 109834.</title>
        <authorList>
            <person name="Komaki H."/>
            <person name="Tamura T."/>
        </authorList>
    </citation>
    <scope>NUCLEOTIDE SEQUENCE</scope>
    <source>
        <strain evidence="13">NBRC 109834</strain>
    </source>
</reference>
<dbReference type="NCBIfam" id="TIGR00157">
    <property type="entry name" value="ribosome small subunit-dependent GTPase A"/>
    <property type="match status" value="1"/>
</dbReference>
<evidence type="ECO:0000256" key="8">
    <source>
        <dbReference type="ARBA" id="ARBA00022884"/>
    </source>
</evidence>
<evidence type="ECO:0000256" key="1">
    <source>
        <dbReference type="ARBA" id="ARBA00022490"/>
    </source>
</evidence>
<dbReference type="PROSITE" id="PS51721">
    <property type="entry name" value="G_CP"/>
    <property type="match status" value="1"/>
</dbReference>
<evidence type="ECO:0000256" key="4">
    <source>
        <dbReference type="ARBA" id="ARBA00022730"/>
    </source>
</evidence>
<comment type="subcellular location">
    <subcellularLocation>
        <location evidence="10">Cytoplasm</location>
    </subcellularLocation>
</comment>